<protein>
    <submittedName>
        <fullName evidence="1">Uncharacterized protein</fullName>
    </submittedName>
</protein>
<keyword evidence="2" id="KW-1185">Reference proteome</keyword>
<name>A0ACD0P417_9BASI</name>
<reference evidence="1 2" key="1">
    <citation type="journal article" date="2018" name="Mol. Biol. Evol.">
        <title>Broad Genomic Sampling Reveals a Smut Pathogenic Ancestry of the Fungal Clade Ustilaginomycotina.</title>
        <authorList>
            <person name="Kijpornyongpan T."/>
            <person name="Mondo S.J."/>
            <person name="Barry K."/>
            <person name="Sandor L."/>
            <person name="Lee J."/>
            <person name="Lipzen A."/>
            <person name="Pangilinan J."/>
            <person name="LaButti K."/>
            <person name="Hainaut M."/>
            <person name="Henrissat B."/>
            <person name="Grigoriev I.V."/>
            <person name="Spatafora J.W."/>
            <person name="Aime M.C."/>
        </authorList>
    </citation>
    <scope>NUCLEOTIDE SEQUENCE [LARGE SCALE GENOMIC DNA]</scope>
    <source>
        <strain evidence="1 2">SA 807</strain>
    </source>
</reference>
<sequence length="971" mass="104113">MDSPPRQTIPLTQSHQNLAQSVSRPLPPSRRGPTRSASNTYSNARSASASSSVISSGRNSDEFQKHELSSSAGGEATAFSSDHFIQDEIPKEEIEKALEGLSRDDLVMALGRAKVQMDELDARLEAQILAYETLQAQSSDLYSQLNLSEAEAQSLQLVVKQREERIDEMMADQDRMESEVYSTMQVIDRLRKQLADCEKSRSDAEKRYMDQAATMDKERQYYADTEALLKSQKASQVAANEKLSTANHELSREYERLLSRLAHLQAMQPGSSSAAHTFDEPSQDISEPSASAEAESNGDGSFNEDVPNSMPGDPSGTPRLTERTLQEESELATVKEELSSIQRSHESLTETMHKLQAELKDVKALNATLRDQNETFIDILQEKTFSGALLEESAVLNGGYRGSISAGSVSTEESGSDLEGDVSQGASSSGGVDEDDVPDTPRAPTSKIQRRKRRDTVRNQRSSSNPTGAPTNLANELEATGDTSIEDGEDGDADERRGKRKERRNERGGAVSDNVQELQQEVRELREANQALTLYISKIIDRIISKEGYENVLAADGKATSRGGMTRRSKAHSRPSLASSALADSPNLDGPHQRRQGAAEAGLAGGIFSFGSGSASAERPAAEARSKPKRGGSIDWRSLPFLGGGSSSSQGNETKPGLKPLALQGSSPLLGTNSPQARRVRASEEIEDEADIEERERIRRELLKRGIEPPKHQLVPQSPTNASQRRESGAFAAFFSRVVSGNSNASTSSSFATTEGSAKSGAASSSEASSRISSISIPDRSQLGVPSSLTDPGKRLDEKQKALDVGGTGDSLTELKAGLPRSRTFREQRATNMNMGLGSSTSSSASTSVTTSRESSFIDSSFNGDESIAGDESYSLPPPTNGLGDRKFSGGGDVSRRVLSSAGASPAMSTSDLPSIANSSETDETSAGGWKKAFKRMTILSGSTDASSSSPQNGNAPLPDSESSERDQDVD</sequence>
<dbReference type="Proteomes" id="UP000245626">
    <property type="component" value="Unassembled WGS sequence"/>
</dbReference>
<accession>A0ACD0P417</accession>
<dbReference type="EMBL" id="KZ819757">
    <property type="protein sequence ID" value="PWN52811.1"/>
    <property type="molecule type" value="Genomic_DNA"/>
</dbReference>
<organism evidence="1 2">
    <name type="scientific">Violaceomyces palustris</name>
    <dbReference type="NCBI Taxonomy" id="1673888"/>
    <lineage>
        <taxon>Eukaryota</taxon>
        <taxon>Fungi</taxon>
        <taxon>Dikarya</taxon>
        <taxon>Basidiomycota</taxon>
        <taxon>Ustilaginomycotina</taxon>
        <taxon>Ustilaginomycetes</taxon>
        <taxon>Violaceomycetales</taxon>
        <taxon>Violaceomycetaceae</taxon>
        <taxon>Violaceomyces</taxon>
    </lineage>
</organism>
<gene>
    <name evidence="1" type="ORF">IE53DRAFT_250647</name>
</gene>
<proteinExistence type="predicted"/>
<evidence type="ECO:0000313" key="2">
    <source>
        <dbReference type="Proteomes" id="UP000245626"/>
    </source>
</evidence>
<evidence type="ECO:0000313" key="1">
    <source>
        <dbReference type="EMBL" id="PWN52811.1"/>
    </source>
</evidence>